<dbReference type="PANTHER" id="PTHR10900">
    <property type="entry name" value="PERIOSTIN-RELATED"/>
    <property type="match status" value="1"/>
</dbReference>
<gene>
    <name evidence="3" type="ORF">F6464_10490</name>
</gene>
<comment type="caution">
    <text evidence="3">The sequence shown here is derived from an EMBL/GenBank/DDBJ whole genome shotgun (WGS) entry which is preliminary data.</text>
</comment>
<evidence type="ECO:0000313" key="4">
    <source>
        <dbReference type="Proteomes" id="UP000490922"/>
    </source>
</evidence>
<feature type="chain" id="PRO_5029769373" evidence="1">
    <location>
        <begin position="26"/>
        <end position="325"/>
    </location>
</feature>
<feature type="domain" description="FAS1" evidence="2">
    <location>
        <begin position="35"/>
        <end position="174"/>
    </location>
</feature>
<keyword evidence="4" id="KW-1185">Reference proteome</keyword>
<name>A0A7J5AD97_9FLAO</name>
<dbReference type="PROSITE" id="PS51257">
    <property type="entry name" value="PROKAR_LIPOPROTEIN"/>
    <property type="match status" value="1"/>
</dbReference>
<feature type="domain" description="FAS1" evidence="2">
    <location>
        <begin position="177"/>
        <end position="319"/>
    </location>
</feature>
<dbReference type="SUPFAM" id="SSF82153">
    <property type="entry name" value="FAS1 domain"/>
    <property type="match status" value="2"/>
</dbReference>
<keyword evidence="1" id="KW-0732">Signal</keyword>
<dbReference type="InterPro" id="IPR050904">
    <property type="entry name" value="Adhesion/Biosynth-related"/>
</dbReference>
<organism evidence="3 4">
    <name type="scientific">Flavobacterium luteum</name>
    <dbReference type="NCBI Taxonomy" id="2026654"/>
    <lineage>
        <taxon>Bacteria</taxon>
        <taxon>Pseudomonadati</taxon>
        <taxon>Bacteroidota</taxon>
        <taxon>Flavobacteriia</taxon>
        <taxon>Flavobacteriales</taxon>
        <taxon>Flavobacteriaceae</taxon>
        <taxon>Flavobacterium</taxon>
    </lineage>
</organism>
<proteinExistence type="predicted"/>
<sequence length="325" mass="33713">MKNLFRIKKLALIAIVAILSISCNDDDNPTQVAVDNTITGKAIATPSLSTLVQALTKAKLAGTLQGEGPFTVFAPTNAAFEKYLDDNDIASLDAIPTDKLKQILLNHVVSGKILSTQLETGYVKTLATYGTTTSNISMYINTASGAKLFNGVANVVTPNVEASNGVVHIVDAVIDVPTIVTHAVANASTFSTLVSVVTNPAQSDILTALSSPGALTVFAPTNGGFGKLDTDLKNLGITAGIGGVSQATITDVLKYHVVSGNNLAASLTNGNLTTLLGQTFEVQLTGGAKIKDNNNRISNIIVTDVQCSNGVIHAIDNALLQTLPN</sequence>
<dbReference type="SMART" id="SM00554">
    <property type="entry name" value="FAS1"/>
    <property type="match status" value="2"/>
</dbReference>
<dbReference type="InterPro" id="IPR000782">
    <property type="entry name" value="FAS1_domain"/>
</dbReference>
<dbReference type="Pfam" id="PF02469">
    <property type="entry name" value="Fasciclin"/>
    <property type="match status" value="2"/>
</dbReference>
<feature type="signal peptide" evidence="1">
    <location>
        <begin position="1"/>
        <end position="25"/>
    </location>
</feature>
<dbReference type="PROSITE" id="PS50213">
    <property type="entry name" value="FAS1"/>
    <property type="match status" value="2"/>
</dbReference>
<evidence type="ECO:0000256" key="1">
    <source>
        <dbReference type="SAM" id="SignalP"/>
    </source>
</evidence>
<accession>A0A7J5AD97</accession>
<dbReference type="OrthoDB" id="9800666at2"/>
<reference evidence="3 4" key="1">
    <citation type="submission" date="2019-09" db="EMBL/GenBank/DDBJ databases">
        <title>Flavobacterium sp. nov., isolated from glacier ice.</title>
        <authorList>
            <person name="Liu Q."/>
        </authorList>
    </citation>
    <scope>NUCLEOTIDE SEQUENCE [LARGE SCALE GENOMIC DNA]</scope>
    <source>
        <strain evidence="3 4">NBRC 112527</strain>
    </source>
</reference>
<evidence type="ECO:0000313" key="3">
    <source>
        <dbReference type="EMBL" id="KAB1155534.1"/>
    </source>
</evidence>
<dbReference type="PANTHER" id="PTHR10900:SF77">
    <property type="entry name" value="FI19380P1"/>
    <property type="match status" value="1"/>
</dbReference>
<dbReference type="FunFam" id="2.30.180.10:FF:000032">
    <property type="entry name" value="Fasciclin domain-containing protein, putative"/>
    <property type="match status" value="1"/>
</dbReference>
<dbReference type="RefSeq" id="WP_151107761.1">
    <property type="nucleotide sequence ID" value="NZ_WAEM01000005.1"/>
</dbReference>
<dbReference type="EMBL" id="WAEM01000005">
    <property type="protein sequence ID" value="KAB1155534.1"/>
    <property type="molecule type" value="Genomic_DNA"/>
</dbReference>
<dbReference type="AlphaFoldDB" id="A0A7J5AD97"/>
<protein>
    <submittedName>
        <fullName evidence="3">Fasciclin domain-containing protein</fullName>
    </submittedName>
</protein>
<dbReference type="Gene3D" id="2.30.180.10">
    <property type="entry name" value="FAS1 domain"/>
    <property type="match status" value="2"/>
</dbReference>
<dbReference type="InterPro" id="IPR036378">
    <property type="entry name" value="FAS1_dom_sf"/>
</dbReference>
<dbReference type="Proteomes" id="UP000490922">
    <property type="component" value="Unassembled WGS sequence"/>
</dbReference>
<dbReference type="GO" id="GO:0005615">
    <property type="term" value="C:extracellular space"/>
    <property type="evidence" value="ECO:0007669"/>
    <property type="project" value="TreeGrafter"/>
</dbReference>
<evidence type="ECO:0000259" key="2">
    <source>
        <dbReference type="PROSITE" id="PS50213"/>
    </source>
</evidence>